<evidence type="ECO:0000313" key="2">
    <source>
        <dbReference type="Proteomes" id="UP000031167"/>
    </source>
</evidence>
<evidence type="ECO:0000313" key="1">
    <source>
        <dbReference type="EMBL" id="KIC61478.1"/>
    </source>
</evidence>
<name>A0A0B4E4D2_9FLAO</name>
<dbReference type="AlphaFoldDB" id="A0A0B4E4D2"/>
<protein>
    <submittedName>
        <fullName evidence="1">Uncharacterized protein</fullName>
    </submittedName>
</protein>
<sequence>MRKDNLKIKIEMLKSLDIKKDNLQITSLQLKPKKNGKLPKSHRYDQLPLLRSHPGGFSGAGCLGLAVAKVGIFYKLQNIIKEKIVENSNDRAK</sequence>
<organism evidence="1 2">
    <name type="scientific">Chryseobacterium taiwanense</name>
    <dbReference type="NCBI Taxonomy" id="363331"/>
    <lineage>
        <taxon>Bacteria</taxon>
        <taxon>Pseudomonadati</taxon>
        <taxon>Bacteroidota</taxon>
        <taxon>Flavobacteriia</taxon>
        <taxon>Flavobacteriales</taxon>
        <taxon>Weeksellaceae</taxon>
        <taxon>Chryseobacterium group</taxon>
        <taxon>Chryseobacterium</taxon>
    </lineage>
</organism>
<gene>
    <name evidence="1" type="ORF">RM51_16805</name>
</gene>
<comment type="caution">
    <text evidence="1">The sequence shown here is derived from an EMBL/GenBank/DDBJ whole genome shotgun (WGS) entry which is preliminary data.</text>
</comment>
<dbReference type="STRING" id="363331.RM51_16805"/>
<reference evidence="1 2" key="1">
    <citation type="submission" date="2014-12" db="EMBL/GenBank/DDBJ databases">
        <title>Genome sequencing of Chryseobacterium taiwanense TPW19.</title>
        <authorList>
            <person name="Tan P.W."/>
            <person name="Chan K.-G."/>
        </authorList>
    </citation>
    <scope>NUCLEOTIDE SEQUENCE [LARGE SCALE GENOMIC DNA]</scope>
    <source>
        <strain evidence="1 2">TPW19</strain>
    </source>
</reference>
<accession>A0A0B4E4D2</accession>
<dbReference type="Proteomes" id="UP000031167">
    <property type="component" value="Unassembled WGS sequence"/>
</dbReference>
<dbReference type="EMBL" id="JWTA01000018">
    <property type="protein sequence ID" value="KIC61478.1"/>
    <property type="molecule type" value="Genomic_DNA"/>
</dbReference>
<proteinExistence type="predicted"/>
<keyword evidence="2" id="KW-1185">Reference proteome</keyword>